<evidence type="ECO:0000256" key="2">
    <source>
        <dbReference type="ARBA" id="ARBA00004735"/>
    </source>
</evidence>
<proteinExistence type="inferred from homology"/>
<accession>A0ABP0X5Z1</accession>
<evidence type="ECO:0000313" key="11">
    <source>
        <dbReference type="Proteomes" id="UP001497444"/>
    </source>
</evidence>
<protein>
    <recommendedName>
        <fullName evidence="4">hydroxymethylbilane synthase</fullName>
        <ecNumber evidence="4">2.5.1.61</ecNumber>
    </recommendedName>
    <alternativeName>
        <fullName evidence="7">Hydroxymethylbilane synthase</fullName>
    </alternativeName>
</protein>
<dbReference type="PRINTS" id="PR00151">
    <property type="entry name" value="PORPHBDMNASE"/>
</dbReference>
<comment type="pathway">
    <text evidence="2">Porphyrin-containing compound metabolism; protoporphyrin-IX biosynthesis; coproporphyrinogen-III from 5-aminolevulinate: step 2/4.</text>
</comment>
<comment type="cofactor">
    <cofactor evidence="1">
        <name>dipyrromethane</name>
        <dbReference type="ChEBI" id="CHEBI:60342"/>
    </cofactor>
</comment>
<dbReference type="SUPFAM" id="SSF54782">
    <property type="entry name" value="Porphobilinogen deaminase (hydroxymethylbilane synthase), C-terminal domain"/>
    <property type="match status" value="1"/>
</dbReference>
<keyword evidence="6" id="KW-0627">Porphyrin biosynthesis</keyword>
<evidence type="ECO:0000256" key="7">
    <source>
        <dbReference type="ARBA" id="ARBA00033064"/>
    </source>
</evidence>
<dbReference type="SUPFAM" id="SSF53850">
    <property type="entry name" value="Periplasmic binding protein-like II"/>
    <property type="match status" value="1"/>
</dbReference>
<dbReference type="HAMAP" id="MF_00260">
    <property type="entry name" value="Porphobil_deam"/>
    <property type="match status" value="1"/>
</dbReference>
<dbReference type="InterPro" id="IPR022419">
    <property type="entry name" value="Porphobilin_deaminase_cofac_BS"/>
</dbReference>
<feature type="domain" description="Porphobilinogen deaminase C-terminal" evidence="9">
    <location>
        <begin position="321"/>
        <end position="393"/>
    </location>
</feature>
<evidence type="ECO:0000256" key="4">
    <source>
        <dbReference type="ARBA" id="ARBA00012655"/>
    </source>
</evidence>
<dbReference type="Proteomes" id="UP001497444">
    <property type="component" value="Chromosome 5"/>
</dbReference>
<evidence type="ECO:0000256" key="3">
    <source>
        <dbReference type="ARBA" id="ARBA00005638"/>
    </source>
</evidence>
<dbReference type="Pfam" id="PF01379">
    <property type="entry name" value="Porphobil_deam"/>
    <property type="match status" value="1"/>
</dbReference>
<dbReference type="EC" id="2.5.1.61" evidence="4"/>
<dbReference type="EMBL" id="OZ020100">
    <property type="protein sequence ID" value="CAK9273780.1"/>
    <property type="molecule type" value="Genomic_DNA"/>
</dbReference>
<dbReference type="Gene3D" id="3.40.190.10">
    <property type="entry name" value="Periplasmic binding protein-like II"/>
    <property type="match status" value="2"/>
</dbReference>
<reference evidence="10" key="1">
    <citation type="submission" date="2024-02" db="EMBL/GenBank/DDBJ databases">
        <authorList>
            <consortium name="ELIXIR-Norway"/>
            <consortium name="Elixir Norway"/>
        </authorList>
    </citation>
    <scope>NUCLEOTIDE SEQUENCE</scope>
</reference>
<keyword evidence="5" id="KW-0808">Transferase</keyword>
<evidence type="ECO:0000259" key="8">
    <source>
        <dbReference type="Pfam" id="PF01379"/>
    </source>
</evidence>
<dbReference type="InterPro" id="IPR036803">
    <property type="entry name" value="Porphobilinogen_deaminase_C_sf"/>
</dbReference>
<sequence>MATAVLHSAVVGHTTAAAVERFCGAKKKNKGWVGGGGRLSLSSARSESFAGQQQQQQSSLLSVVALPASQRKAPGTLTLIQATATVNSDSKTRVALVRIGTRGSPLALAQAYQTRDKLKAAHPELAEEGALEIIIIKTTGDKILNQPLADIGGKGLFTKEIDDALLGGEIDIAVHSMKDVPTYLPEGTILPCNLPREDVRDAFICPTASSLAELPAGSVVGSASLRRQSQILYRHPDLKVVNFRGNVQTRLRKLSEGTVQATLLALAGLKRLDMTQHVTAILETDEMLPAIAQGAIGIACRSNDSTMEKYLATLNHEDTRLAVSCERAFLATLDGSCRTPIAGLAQRNENGSCTFRGLVASPDGKQVLETSREGSFEYDDMVALAKDAGQELLQKAGPNFFSW</sequence>
<dbReference type="PANTHER" id="PTHR11557:SF0">
    <property type="entry name" value="PORPHOBILINOGEN DEAMINASE"/>
    <property type="match status" value="1"/>
</dbReference>
<evidence type="ECO:0000313" key="10">
    <source>
        <dbReference type="EMBL" id="CAK9273780.1"/>
    </source>
</evidence>
<dbReference type="PROSITE" id="PS00533">
    <property type="entry name" value="PORPHOBILINOGEN_DEAM"/>
    <property type="match status" value="1"/>
</dbReference>
<name>A0ABP0X5Z1_9BRYO</name>
<evidence type="ECO:0000256" key="6">
    <source>
        <dbReference type="ARBA" id="ARBA00023244"/>
    </source>
</evidence>
<dbReference type="InterPro" id="IPR022418">
    <property type="entry name" value="Porphobilinogen_deaminase_C"/>
</dbReference>
<dbReference type="PANTHER" id="PTHR11557">
    <property type="entry name" value="PORPHOBILINOGEN DEAMINASE"/>
    <property type="match status" value="1"/>
</dbReference>
<gene>
    <name evidence="10" type="ORF">CSSPJE1EN1_LOCUS19258</name>
</gene>
<evidence type="ECO:0000256" key="5">
    <source>
        <dbReference type="ARBA" id="ARBA00022679"/>
    </source>
</evidence>
<keyword evidence="11" id="KW-1185">Reference proteome</keyword>
<organism evidence="10 11">
    <name type="scientific">Sphagnum jensenii</name>
    <dbReference type="NCBI Taxonomy" id="128206"/>
    <lineage>
        <taxon>Eukaryota</taxon>
        <taxon>Viridiplantae</taxon>
        <taxon>Streptophyta</taxon>
        <taxon>Embryophyta</taxon>
        <taxon>Bryophyta</taxon>
        <taxon>Sphagnophytina</taxon>
        <taxon>Sphagnopsida</taxon>
        <taxon>Sphagnales</taxon>
        <taxon>Sphagnaceae</taxon>
        <taxon>Sphagnum</taxon>
    </lineage>
</organism>
<dbReference type="InterPro" id="IPR000860">
    <property type="entry name" value="HemC"/>
</dbReference>
<dbReference type="InterPro" id="IPR022417">
    <property type="entry name" value="Porphobilin_deaminase_N"/>
</dbReference>
<dbReference type="Gene3D" id="3.30.160.40">
    <property type="entry name" value="Porphobilinogen deaminase, C-terminal domain"/>
    <property type="match status" value="1"/>
</dbReference>
<dbReference type="CDD" id="cd13648">
    <property type="entry name" value="PBP2_PBGD_1"/>
    <property type="match status" value="1"/>
</dbReference>
<evidence type="ECO:0000256" key="1">
    <source>
        <dbReference type="ARBA" id="ARBA00001916"/>
    </source>
</evidence>
<evidence type="ECO:0000259" key="9">
    <source>
        <dbReference type="Pfam" id="PF03900"/>
    </source>
</evidence>
<dbReference type="Pfam" id="PF03900">
    <property type="entry name" value="Porphobil_deamC"/>
    <property type="match status" value="1"/>
</dbReference>
<dbReference type="NCBIfam" id="TIGR00212">
    <property type="entry name" value="hemC"/>
    <property type="match status" value="1"/>
</dbReference>
<feature type="domain" description="Porphobilinogen deaminase N-terminal" evidence="8">
    <location>
        <begin position="97"/>
        <end position="308"/>
    </location>
</feature>
<comment type="similarity">
    <text evidence="3">Belongs to the HMBS family.</text>
</comment>